<evidence type="ECO:0000256" key="9">
    <source>
        <dbReference type="ARBA" id="ARBA00023306"/>
    </source>
</evidence>
<evidence type="ECO:0000256" key="10">
    <source>
        <dbReference type="PIRNR" id="PIRNR003097"/>
    </source>
</evidence>
<comment type="subcellular location">
    <subcellularLocation>
        <location evidence="1">Cell membrane</location>
        <topology evidence="1">Multi-pass membrane protein</topology>
    </subcellularLocation>
</comment>
<evidence type="ECO:0000259" key="12">
    <source>
        <dbReference type="Pfam" id="PF02687"/>
    </source>
</evidence>
<feature type="transmembrane region" description="Helical" evidence="11">
    <location>
        <begin position="276"/>
        <end position="299"/>
    </location>
</feature>
<keyword evidence="4 10" id="KW-1003">Cell membrane</keyword>
<comment type="caution">
    <text evidence="14">The sequence shown here is derived from an EMBL/GenBank/DDBJ whole genome shotgun (WGS) entry which is preliminary data.</text>
</comment>
<organism evidence="14 15">
    <name type="scientific">Candidatus Buchananbacteria bacterium RIFCSPHIGHO2_01_FULL_46_12</name>
    <dbReference type="NCBI Taxonomy" id="1797536"/>
    <lineage>
        <taxon>Bacteria</taxon>
        <taxon>Candidatus Buchananiibacteriota</taxon>
    </lineage>
</organism>
<feature type="transmembrane region" description="Helical" evidence="11">
    <location>
        <begin position="21"/>
        <end position="47"/>
    </location>
</feature>
<dbReference type="Pfam" id="PF02687">
    <property type="entry name" value="FtsX"/>
    <property type="match status" value="1"/>
</dbReference>
<evidence type="ECO:0000313" key="14">
    <source>
        <dbReference type="EMBL" id="OGY47061.1"/>
    </source>
</evidence>
<dbReference type="Gene3D" id="3.30.70.3040">
    <property type="match status" value="1"/>
</dbReference>
<dbReference type="Proteomes" id="UP000178432">
    <property type="component" value="Unassembled WGS sequence"/>
</dbReference>
<proteinExistence type="inferred from homology"/>
<sequence length="305" mass="34713">MILTSFVRIFLFASQSFWRNIWLSIVTITIIVLTFVSINFLIVINVISGAATQIIENKVDISLYFKPDITEPQVLEVESYLSSLTQVKEIAYVSQKDALEKFRKKHLQDQMIIDSLEELSANPIGATLQVKAKNISDYPAIIGVLDNSKYNQLILDKNFDDHKVYIEKIKSLSDNLKKIGFSLSAVFILIASLIVFNTIRVAIYTHRQEIAVMKLVGATNWFVQGPFLLEAIFYGVIACVLAIIIVYPLIGFVQPHLNNFFLTEEFSLINYFNDNFWLTFGLELLAVILLNIISSSIAIRRYLKV</sequence>
<evidence type="ECO:0000256" key="2">
    <source>
        <dbReference type="ARBA" id="ARBA00007379"/>
    </source>
</evidence>
<evidence type="ECO:0000256" key="11">
    <source>
        <dbReference type="SAM" id="Phobius"/>
    </source>
</evidence>
<dbReference type="InterPro" id="IPR003838">
    <property type="entry name" value="ABC3_permease_C"/>
</dbReference>
<evidence type="ECO:0000256" key="6">
    <source>
        <dbReference type="ARBA" id="ARBA00022692"/>
    </source>
</evidence>
<keyword evidence="8 10" id="KW-0472">Membrane</keyword>
<name>A0A1G1Y494_9BACT</name>
<reference evidence="14 15" key="1">
    <citation type="journal article" date="2016" name="Nat. Commun.">
        <title>Thousands of microbial genomes shed light on interconnected biogeochemical processes in an aquifer system.</title>
        <authorList>
            <person name="Anantharaman K."/>
            <person name="Brown C.T."/>
            <person name="Hug L.A."/>
            <person name="Sharon I."/>
            <person name="Castelle C.J."/>
            <person name="Probst A.J."/>
            <person name="Thomas B.C."/>
            <person name="Singh A."/>
            <person name="Wilkins M.J."/>
            <person name="Karaoz U."/>
            <person name="Brodie E.L."/>
            <person name="Williams K.H."/>
            <person name="Hubbard S.S."/>
            <person name="Banfield J.F."/>
        </authorList>
    </citation>
    <scope>NUCLEOTIDE SEQUENCE [LARGE SCALE GENOMIC DNA]</scope>
</reference>
<dbReference type="PANTHER" id="PTHR47755:SF1">
    <property type="entry name" value="CELL DIVISION PROTEIN FTSX"/>
    <property type="match status" value="1"/>
</dbReference>
<feature type="transmembrane region" description="Helical" evidence="11">
    <location>
        <begin position="227"/>
        <end position="250"/>
    </location>
</feature>
<evidence type="ECO:0000256" key="4">
    <source>
        <dbReference type="ARBA" id="ARBA00022475"/>
    </source>
</evidence>
<evidence type="ECO:0000256" key="7">
    <source>
        <dbReference type="ARBA" id="ARBA00022989"/>
    </source>
</evidence>
<keyword evidence="6 11" id="KW-0812">Transmembrane</keyword>
<keyword evidence="9 10" id="KW-0131">Cell cycle</keyword>
<evidence type="ECO:0000259" key="13">
    <source>
        <dbReference type="Pfam" id="PF18075"/>
    </source>
</evidence>
<evidence type="ECO:0000313" key="15">
    <source>
        <dbReference type="Proteomes" id="UP000178432"/>
    </source>
</evidence>
<dbReference type="PIRSF" id="PIRSF003097">
    <property type="entry name" value="FtsX"/>
    <property type="match status" value="1"/>
</dbReference>
<dbReference type="PANTHER" id="PTHR47755">
    <property type="entry name" value="CELL DIVISION PROTEIN FTSX"/>
    <property type="match status" value="1"/>
</dbReference>
<dbReference type="InterPro" id="IPR004513">
    <property type="entry name" value="FtsX"/>
</dbReference>
<evidence type="ECO:0000256" key="5">
    <source>
        <dbReference type="ARBA" id="ARBA00022618"/>
    </source>
</evidence>
<dbReference type="Pfam" id="PF18075">
    <property type="entry name" value="FtsX_ECD"/>
    <property type="match status" value="1"/>
</dbReference>
<dbReference type="EMBL" id="MHIF01000048">
    <property type="protein sequence ID" value="OGY47061.1"/>
    <property type="molecule type" value="Genomic_DNA"/>
</dbReference>
<keyword evidence="5 10" id="KW-0132">Cell division</keyword>
<dbReference type="GO" id="GO:0051301">
    <property type="term" value="P:cell division"/>
    <property type="evidence" value="ECO:0007669"/>
    <property type="project" value="UniProtKB-KW"/>
</dbReference>
<evidence type="ECO:0000256" key="1">
    <source>
        <dbReference type="ARBA" id="ARBA00004651"/>
    </source>
</evidence>
<accession>A0A1G1Y494</accession>
<evidence type="ECO:0000256" key="8">
    <source>
        <dbReference type="ARBA" id="ARBA00023136"/>
    </source>
</evidence>
<feature type="domain" description="FtsX extracellular" evidence="13">
    <location>
        <begin position="59"/>
        <end position="142"/>
    </location>
</feature>
<protein>
    <recommendedName>
        <fullName evidence="3 10">Cell division protein FtsX</fullName>
    </recommendedName>
</protein>
<comment type="similarity">
    <text evidence="2 10">Belongs to the ABC-4 integral membrane protein family. FtsX subfamily.</text>
</comment>
<dbReference type="InterPro" id="IPR040690">
    <property type="entry name" value="FtsX_ECD"/>
</dbReference>
<feature type="domain" description="ABC3 transporter permease C-terminal" evidence="12">
    <location>
        <begin position="182"/>
        <end position="304"/>
    </location>
</feature>
<dbReference type="AlphaFoldDB" id="A0A1G1Y494"/>
<feature type="transmembrane region" description="Helical" evidence="11">
    <location>
        <begin position="179"/>
        <end position="206"/>
    </location>
</feature>
<gene>
    <name evidence="14" type="ORF">A2663_03950</name>
</gene>
<keyword evidence="7 11" id="KW-1133">Transmembrane helix</keyword>
<dbReference type="GO" id="GO:0005886">
    <property type="term" value="C:plasma membrane"/>
    <property type="evidence" value="ECO:0007669"/>
    <property type="project" value="UniProtKB-SubCell"/>
</dbReference>
<evidence type="ECO:0000256" key="3">
    <source>
        <dbReference type="ARBA" id="ARBA00021907"/>
    </source>
</evidence>